<feature type="domain" description="PPIase cyclophilin-type" evidence="6">
    <location>
        <begin position="32"/>
        <end position="195"/>
    </location>
</feature>
<reference evidence="7 8" key="1">
    <citation type="submission" date="2018-11" db="EMBL/GenBank/DDBJ databases">
        <authorList>
            <person name="Peiro R."/>
            <person name="Begona"/>
            <person name="Cbmso G."/>
            <person name="Lopez M."/>
            <person name="Gonzalez S."/>
            <person name="Sacristan E."/>
            <person name="Castillo E."/>
        </authorList>
    </citation>
    <scope>NUCLEOTIDE SEQUENCE [LARGE SCALE GENOMIC DNA]</scope>
    <source>
        <strain evidence="7">Brev_genome</strain>
    </source>
</reference>
<dbReference type="PANTHER" id="PTHR43246">
    <property type="entry name" value="PEPTIDYL-PROLYL CIS-TRANS ISOMERASE CYP38, CHLOROPLASTIC"/>
    <property type="match status" value="1"/>
</dbReference>
<dbReference type="InterPro" id="IPR029000">
    <property type="entry name" value="Cyclophilin-like_dom_sf"/>
</dbReference>
<evidence type="ECO:0000259" key="6">
    <source>
        <dbReference type="PROSITE" id="PS50072"/>
    </source>
</evidence>
<name>A0A7Z9C894_9CAUL</name>
<evidence type="ECO:0000256" key="4">
    <source>
        <dbReference type="SAM" id="MobiDB-lite"/>
    </source>
</evidence>
<protein>
    <recommendedName>
        <fullName evidence="1">peptidylprolyl isomerase</fullName>
        <ecNumber evidence="1">5.2.1.8</ecNumber>
    </recommendedName>
</protein>
<keyword evidence="3 7" id="KW-0413">Isomerase</keyword>
<organism evidence="7 8">
    <name type="scientific">Brevundimonas mediterranea</name>
    <dbReference type="NCBI Taxonomy" id="74329"/>
    <lineage>
        <taxon>Bacteria</taxon>
        <taxon>Pseudomonadati</taxon>
        <taxon>Pseudomonadota</taxon>
        <taxon>Alphaproteobacteria</taxon>
        <taxon>Caulobacterales</taxon>
        <taxon>Caulobacteraceae</taxon>
        <taxon>Brevundimonas</taxon>
    </lineage>
</organism>
<evidence type="ECO:0000256" key="3">
    <source>
        <dbReference type="ARBA" id="ARBA00023235"/>
    </source>
</evidence>
<dbReference type="EC" id="5.2.1.8" evidence="1"/>
<comment type="caution">
    <text evidence="7">The sequence shown here is derived from an EMBL/GenBank/DDBJ whole genome shotgun (WGS) entry which is preliminary data.</text>
</comment>
<evidence type="ECO:0000313" key="7">
    <source>
        <dbReference type="EMBL" id="VDC51633.1"/>
    </source>
</evidence>
<evidence type="ECO:0000313" key="8">
    <source>
        <dbReference type="Proteomes" id="UP000289220"/>
    </source>
</evidence>
<dbReference type="Pfam" id="PF00160">
    <property type="entry name" value="Pro_isomerase"/>
    <property type="match status" value="1"/>
</dbReference>
<feature type="chain" id="PRO_5031074310" description="peptidylprolyl isomerase" evidence="5">
    <location>
        <begin position="23"/>
        <end position="205"/>
    </location>
</feature>
<dbReference type="Proteomes" id="UP000289220">
    <property type="component" value="Unassembled WGS sequence"/>
</dbReference>
<evidence type="ECO:0000256" key="1">
    <source>
        <dbReference type="ARBA" id="ARBA00013194"/>
    </source>
</evidence>
<dbReference type="InterPro" id="IPR044665">
    <property type="entry name" value="E_coli_cyclophilin_A-like"/>
</dbReference>
<gene>
    <name evidence="7" type="primary">ppiA</name>
    <name evidence="7" type="ORF">BREV_BREV_00559</name>
</gene>
<accession>A0A7Z9C894</accession>
<evidence type="ECO:0000256" key="2">
    <source>
        <dbReference type="ARBA" id="ARBA00023110"/>
    </source>
</evidence>
<feature type="region of interest" description="Disordered" evidence="4">
    <location>
        <begin position="83"/>
        <end position="102"/>
    </location>
</feature>
<dbReference type="EMBL" id="UXHF01000007">
    <property type="protein sequence ID" value="VDC51633.1"/>
    <property type="molecule type" value="Genomic_DNA"/>
</dbReference>
<evidence type="ECO:0000256" key="5">
    <source>
        <dbReference type="SAM" id="SignalP"/>
    </source>
</evidence>
<dbReference type="InterPro" id="IPR002130">
    <property type="entry name" value="Cyclophilin-type_PPIase_dom"/>
</dbReference>
<keyword evidence="5" id="KW-0732">Signal</keyword>
<keyword evidence="2" id="KW-0697">Rotamase</keyword>
<dbReference type="SUPFAM" id="SSF50891">
    <property type="entry name" value="Cyclophilin-like"/>
    <property type="match status" value="1"/>
</dbReference>
<keyword evidence="8" id="KW-1185">Reference proteome</keyword>
<feature type="signal peptide" evidence="5">
    <location>
        <begin position="1"/>
        <end position="22"/>
    </location>
</feature>
<dbReference type="AlphaFoldDB" id="A0A7Z9C894"/>
<sequence>MRPKAILAAALLALANCASLPADPARPRVVLDTTAGRIVLALDAAAAPISTCNFIGYVVFGDYDNGSFFRTVVRETNTANPNPIDVIQAATPRGSDDDSRPPIVLERTRDTGLRHLAGTVSMARGAPDSATSSFFIVTQDTPSLDFGGGRNPDGQGFAAFGKVVEGLDVARRIQRMPADDAEQLTPPVTIRSARLLDAAPAACTQ</sequence>
<dbReference type="CDD" id="cd00317">
    <property type="entry name" value="cyclophilin"/>
    <property type="match status" value="1"/>
</dbReference>
<dbReference type="PROSITE" id="PS50072">
    <property type="entry name" value="CSA_PPIASE_2"/>
    <property type="match status" value="1"/>
</dbReference>
<proteinExistence type="predicted"/>
<dbReference type="Gene3D" id="2.40.100.10">
    <property type="entry name" value="Cyclophilin-like"/>
    <property type="match status" value="1"/>
</dbReference>
<dbReference type="GO" id="GO:0003755">
    <property type="term" value="F:peptidyl-prolyl cis-trans isomerase activity"/>
    <property type="evidence" value="ECO:0007669"/>
    <property type="project" value="UniProtKB-KW"/>
</dbReference>